<feature type="region of interest" description="Disordered" evidence="1">
    <location>
        <begin position="131"/>
        <end position="161"/>
    </location>
</feature>
<feature type="signal peptide" evidence="2">
    <location>
        <begin position="1"/>
        <end position="26"/>
    </location>
</feature>
<reference evidence="3" key="1">
    <citation type="journal article" date="2023" name="G3 (Bethesda)">
        <title>Whole genome assembly and annotation of the endangered Caribbean coral Acropora cervicornis.</title>
        <authorList>
            <person name="Selwyn J.D."/>
            <person name="Vollmer S.V."/>
        </authorList>
    </citation>
    <scope>NUCLEOTIDE SEQUENCE</scope>
    <source>
        <strain evidence="3">K2</strain>
    </source>
</reference>
<dbReference type="AlphaFoldDB" id="A0AAD9R3Y1"/>
<dbReference type="Proteomes" id="UP001249851">
    <property type="component" value="Unassembled WGS sequence"/>
</dbReference>
<organism evidence="3 4">
    <name type="scientific">Acropora cervicornis</name>
    <name type="common">Staghorn coral</name>
    <dbReference type="NCBI Taxonomy" id="6130"/>
    <lineage>
        <taxon>Eukaryota</taxon>
        <taxon>Metazoa</taxon>
        <taxon>Cnidaria</taxon>
        <taxon>Anthozoa</taxon>
        <taxon>Hexacorallia</taxon>
        <taxon>Scleractinia</taxon>
        <taxon>Astrocoeniina</taxon>
        <taxon>Acroporidae</taxon>
        <taxon>Acropora</taxon>
    </lineage>
</organism>
<feature type="region of interest" description="Disordered" evidence="1">
    <location>
        <begin position="383"/>
        <end position="404"/>
    </location>
</feature>
<name>A0AAD9R3Y1_ACRCE</name>
<feature type="compositionally biased region" description="Basic residues" evidence="1">
    <location>
        <begin position="386"/>
        <end position="404"/>
    </location>
</feature>
<gene>
    <name evidence="3" type="ORF">P5673_001623</name>
</gene>
<keyword evidence="4" id="KW-1185">Reference proteome</keyword>
<reference evidence="3" key="2">
    <citation type="journal article" date="2023" name="Science">
        <title>Genomic signatures of disease resistance in endangered staghorn corals.</title>
        <authorList>
            <person name="Vollmer S.V."/>
            <person name="Selwyn J.D."/>
            <person name="Despard B.A."/>
            <person name="Roesel C.L."/>
        </authorList>
    </citation>
    <scope>NUCLEOTIDE SEQUENCE</scope>
    <source>
        <strain evidence="3">K2</strain>
    </source>
</reference>
<evidence type="ECO:0000313" key="4">
    <source>
        <dbReference type="Proteomes" id="UP001249851"/>
    </source>
</evidence>
<evidence type="ECO:0000256" key="2">
    <source>
        <dbReference type="SAM" id="SignalP"/>
    </source>
</evidence>
<protein>
    <submittedName>
        <fullName evidence="3">Uncharacterized protein</fullName>
    </submittedName>
</protein>
<feature type="compositionally biased region" description="Basic and acidic residues" evidence="1">
    <location>
        <begin position="137"/>
        <end position="161"/>
    </location>
</feature>
<feature type="chain" id="PRO_5042070328" evidence="2">
    <location>
        <begin position="27"/>
        <end position="696"/>
    </location>
</feature>
<accession>A0AAD9R3Y1</accession>
<dbReference type="EMBL" id="JARQWQ010000003">
    <property type="protein sequence ID" value="KAK2572649.1"/>
    <property type="molecule type" value="Genomic_DNA"/>
</dbReference>
<keyword evidence="2" id="KW-0732">Signal</keyword>
<sequence>MTWFCYHRSILRVLFCSLYYLGSVHPKPIPQDGGTVTQTGEPSHFQVDDKAAEIEVNANPAGVKVNAKPASLQVVAKPGTPAVPIFHPSIHLAQHYAPPPVIHRQPAVFYHGCSHFPFCHPWFYNGIKRGKLPRPGNDQKTKRAHKSDIPRANKHKSDVQSRKRQFIFSVPQLSQPSPLGALTDFNTFGSYRYGSLPQLAGVNSPLGGYILRPNPQVSSYASPSQLAFQQQAQQIASTRSLFPTIADAPENSENLRGYEKLYRELNSLTTMYNAMLKRKTMDNFQGLGYNSPFGIDSGGTFSNERSNLAYVPSILGTPQYSSPAGYSKLYLPSQLSQLYARQRSLMQPIGLPGSSVAEQPLSPYAALSPMLPRLQIVSRSKVPRALAKKTRKHTRRMREKRKAKRQTFVEPIFGEEPNNVDDLMEDGISQGYKRELILAPTLQTSTQQFQPFQTPISPETLQPQVRQLQLQQLLQQPMLMQTVPRVQPVGMSQLGMPASPQLGNLLPLESATLRYLQPLVASPMQTLAASMTGRSMPFMSPSSFSSNANSLVSSGLPQPRNVLGSIGSISPGAPFQERSRFRQPTRYGFQSYTRRSFLRPQYQRRLDDVNEGNLDGIEPEVIGKEEVTTPGSYTTESVPNSDGDTLINSSVGFGPITVEAKTAEGARAAQSTAEDKRHNIAKVLLLKNRKQSTKRP</sequence>
<comment type="caution">
    <text evidence="3">The sequence shown here is derived from an EMBL/GenBank/DDBJ whole genome shotgun (WGS) entry which is preliminary data.</text>
</comment>
<evidence type="ECO:0000313" key="3">
    <source>
        <dbReference type="EMBL" id="KAK2572649.1"/>
    </source>
</evidence>
<evidence type="ECO:0000256" key="1">
    <source>
        <dbReference type="SAM" id="MobiDB-lite"/>
    </source>
</evidence>
<proteinExistence type="predicted"/>